<dbReference type="InterPro" id="IPR050855">
    <property type="entry name" value="NDM-1-like"/>
</dbReference>
<dbReference type="AlphaFoldDB" id="A0A561EHR9"/>
<dbReference type="InterPro" id="IPR036866">
    <property type="entry name" value="RibonucZ/Hydroxyglut_hydro"/>
</dbReference>
<gene>
    <name evidence="2" type="ORF">FB465_0038</name>
</gene>
<dbReference type="InterPro" id="IPR001279">
    <property type="entry name" value="Metallo-B-lactamas"/>
</dbReference>
<dbReference type="CDD" id="cd07721">
    <property type="entry name" value="yflN-like_MBL-fold"/>
    <property type="match status" value="1"/>
</dbReference>
<dbReference type="Proteomes" id="UP000318416">
    <property type="component" value="Unassembled WGS sequence"/>
</dbReference>
<organism evidence="2 3">
    <name type="scientific">Kitasatospora atroaurantiaca</name>
    <dbReference type="NCBI Taxonomy" id="285545"/>
    <lineage>
        <taxon>Bacteria</taxon>
        <taxon>Bacillati</taxon>
        <taxon>Actinomycetota</taxon>
        <taxon>Actinomycetes</taxon>
        <taxon>Kitasatosporales</taxon>
        <taxon>Streptomycetaceae</taxon>
        <taxon>Kitasatospora</taxon>
    </lineage>
</organism>
<evidence type="ECO:0000313" key="3">
    <source>
        <dbReference type="Proteomes" id="UP000318416"/>
    </source>
</evidence>
<reference evidence="2 3" key="1">
    <citation type="submission" date="2019-06" db="EMBL/GenBank/DDBJ databases">
        <title>Sequencing the genomes of 1000 actinobacteria strains.</title>
        <authorList>
            <person name="Klenk H.-P."/>
        </authorList>
    </citation>
    <scope>NUCLEOTIDE SEQUENCE [LARGE SCALE GENOMIC DNA]</scope>
    <source>
        <strain evidence="2 3">DSM 41649</strain>
    </source>
</reference>
<keyword evidence="3" id="KW-1185">Reference proteome</keyword>
<evidence type="ECO:0000313" key="2">
    <source>
        <dbReference type="EMBL" id="TWE15166.1"/>
    </source>
</evidence>
<feature type="domain" description="Metallo-beta-lactamase" evidence="1">
    <location>
        <begin position="24"/>
        <end position="220"/>
    </location>
</feature>
<dbReference type="SUPFAM" id="SSF56281">
    <property type="entry name" value="Metallo-hydrolase/oxidoreductase"/>
    <property type="match status" value="1"/>
</dbReference>
<dbReference type="PANTHER" id="PTHR42951">
    <property type="entry name" value="METALLO-BETA-LACTAMASE DOMAIN-CONTAINING"/>
    <property type="match status" value="1"/>
</dbReference>
<accession>A0A561EHR9</accession>
<comment type="caution">
    <text evidence="2">The sequence shown here is derived from an EMBL/GenBank/DDBJ whole genome shotgun (WGS) entry which is preliminary data.</text>
</comment>
<dbReference type="SMART" id="SM00849">
    <property type="entry name" value="Lactamase_B"/>
    <property type="match status" value="1"/>
</dbReference>
<dbReference type="Gene3D" id="3.60.15.10">
    <property type="entry name" value="Ribonuclease Z/Hydroxyacylglutathione hydrolase-like"/>
    <property type="match status" value="1"/>
</dbReference>
<name>A0A561EHR9_9ACTN</name>
<dbReference type="GO" id="GO:0016787">
    <property type="term" value="F:hydrolase activity"/>
    <property type="evidence" value="ECO:0007669"/>
    <property type="project" value="UniProtKB-KW"/>
</dbReference>
<keyword evidence="2" id="KW-0378">Hydrolase</keyword>
<sequence>MLVTFPGMEIVEVLPELHLLAFEVGHAYLWRDPGALTLIDTGVVGSGPAIAEAVLSLGFAPGGLRRIVLTHCHEDHVGSAAEVAAWSGAEVLAHALDAPVIRGERAAAEPVFTDAPVWERELYENMSRPPAAPPVHVDVELNDGDVLDFGGGARVVAVPGHTDGSVALYLPGPRVLFTGDAVANVGGRTILGVFNTDRKRAIDSFHRLSELDVQTAVFGHGDPLTADAWAVLRAAAASTV</sequence>
<dbReference type="Pfam" id="PF00753">
    <property type="entry name" value="Lactamase_B"/>
    <property type="match status" value="1"/>
</dbReference>
<proteinExistence type="predicted"/>
<evidence type="ECO:0000259" key="1">
    <source>
        <dbReference type="SMART" id="SM00849"/>
    </source>
</evidence>
<dbReference type="EMBL" id="VIVR01000001">
    <property type="protein sequence ID" value="TWE15166.1"/>
    <property type="molecule type" value="Genomic_DNA"/>
</dbReference>
<protein>
    <submittedName>
        <fullName evidence="2">Glyoxylase-like metal-dependent hydrolase (Beta-lactamase superfamily II)</fullName>
    </submittedName>
</protein>